<accession>A0A9R1V316</accession>
<gene>
    <name evidence="1" type="ORF">LSAT_V11C700366010</name>
</gene>
<organism evidence="1 2">
    <name type="scientific">Lactuca sativa</name>
    <name type="common">Garden lettuce</name>
    <dbReference type="NCBI Taxonomy" id="4236"/>
    <lineage>
        <taxon>Eukaryota</taxon>
        <taxon>Viridiplantae</taxon>
        <taxon>Streptophyta</taxon>
        <taxon>Embryophyta</taxon>
        <taxon>Tracheophyta</taxon>
        <taxon>Spermatophyta</taxon>
        <taxon>Magnoliopsida</taxon>
        <taxon>eudicotyledons</taxon>
        <taxon>Gunneridae</taxon>
        <taxon>Pentapetalae</taxon>
        <taxon>asterids</taxon>
        <taxon>campanulids</taxon>
        <taxon>Asterales</taxon>
        <taxon>Asteraceae</taxon>
        <taxon>Cichorioideae</taxon>
        <taxon>Cichorieae</taxon>
        <taxon>Lactucinae</taxon>
        <taxon>Lactuca</taxon>
    </lineage>
</organism>
<reference evidence="1 2" key="1">
    <citation type="journal article" date="2017" name="Nat. Commun.">
        <title>Genome assembly with in vitro proximity ligation data and whole-genome triplication in lettuce.</title>
        <authorList>
            <person name="Reyes-Chin-Wo S."/>
            <person name="Wang Z."/>
            <person name="Yang X."/>
            <person name="Kozik A."/>
            <person name="Arikit S."/>
            <person name="Song C."/>
            <person name="Xia L."/>
            <person name="Froenicke L."/>
            <person name="Lavelle D.O."/>
            <person name="Truco M.J."/>
            <person name="Xia R."/>
            <person name="Zhu S."/>
            <person name="Xu C."/>
            <person name="Xu H."/>
            <person name="Xu X."/>
            <person name="Cox K."/>
            <person name="Korf I."/>
            <person name="Meyers B.C."/>
            <person name="Michelmore R.W."/>
        </authorList>
    </citation>
    <scope>NUCLEOTIDE SEQUENCE [LARGE SCALE GENOMIC DNA]</scope>
    <source>
        <strain evidence="2">cv. Salinas</strain>
        <tissue evidence="1">Seedlings</tissue>
    </source>
</reference>
<dbReference type="Proteomes" id="UP000235145">
    <property type="component" value="Unassembled WGS sequence"/>
</dbReference>
<dbReference type="EMBL" id="NBSK02000007">
    <property type="protein sequence ID" value="KAJ0197622.1"/>
    <property type="molecule type" value="Genomic_DNA"/>
</dbReference>
<evidence type="ECO:0000313" key="2">
    <source>
        <dbReference type="Proteomes" id="UP000235145"/>
    </source>
</evidence>
<comment type="caution">
    <text evidence="1">The sequence shown here is derived from an EMBL/GenBank/DDBJ whole genome shotgun (WGS) entry which is preliminary data.</text>
</comment>
<evidence type="ECO:0000313" key="1">
    <source>
        <dbReference type="EMBL" id="KAJ0197622.1"/>
    </source>
</evidence>
<proteinExistence type="predicted"/>
<evidence type="ECO:0008006" key="3">
    <source>
        <dbReference type="Google" id="ProtNLM"/>
    </source>
</evidence>
<sequence length="124" mass="14741">MKMYSFQFIDPIKISMIGELVLSQDVYTIKVRIIRLWKQTSWNKPQQFHDTDERKEYGDFYIHKLTLWLNQDSIKFVEGSHKMYLECTTKVTKCIDFCGPKTYCAFTDFQTLGYNAIRPKISFG</sequence>
<name>A0A9R1V316_LACSA</name>
<keyword evidence="2" id="KW-1185">Reference proteome</keyword>
<dbReference type="AlphaFoldDB" id="A0A9R1V316"/>
<protein>
    <recommendedName>
        <fullName evidence="3">DUF223 domain-containing protein</fullName>
    </recommendedName>
</protein>